<dbReference type="GO" id="GO:0004852">
    <property type="term" value="F:uroporphyrinogen-III synthase activity"/>
    <property type="evidence" value="ECO:0007669"/>
    <property type="project" value="UniProtKB-UniRule"/>
</dbReference>
<dbReference type="Gene3D" id="3.40.50.10090">
    <property type="match status" value="2"/>
</dbReference>
<dbReference type="Proteomes" id="UP000319212">
    <property type="component" value="Unassembled WGS sequence"/>
</dbReference>
<protein>
    <recommendedName>
        <fullName evidence="7 9">Uroporphyrinogen-III synthase</fullName>
        <ecNumber evidence="3 9">4.2.1.75</ecNumber>
    </recommendedName>
</protein>
<evidence type="ECO:0000256" key="4">
    <source>
        <dbReference type="ARBA" id="ARBA00023239"/>
    </source>
</evidence>
<dbReference type="CDD" id="cd06578">
    <property type="entry name" value="HemD"/>
    <property type="match status" value="1"/>
</dbReference>
<keyword evidence="4 9" id="KW-0456">Lyase</keyword>
<dbReference type="SUPFAM" id="SSF69618">
    <property type="entry name" value="HemD-like"/>
    <property type="match status" value="1"/>
</dbReference>
<evidence type="ECO:0000256" key="5">
    <source>
        <dbReference type="ARBA" id="ARBA00023244"/>
    </source>
</evidence>
<evidence type="ECO:0000256" key="6">
    <source>
        <dbReference type="ARBA" id="ARBA00037589"/>
    </source>
</evidence>
<evidence type="ECO:0000256" key="2">
    <source>
        <dbReference type="ARBA" id="ARBA00008133"/>
    </source>
</evidence>
<accession>A0A502DK88</accession>
<comment type="caution">
    <text evidence="11">The sequence shown here is derived from an EMBL/GenBank/DDBJ whole genome shotgun (WGS) entry which is preliminary data.</text>
</comment>
<evidence type="ECO:0000256" key="8">
    <source>
        <dbReference type="ARBA" id="ARBA00048617"/>
    </source>
</evidence>
<name>A0A502DK88_9BURK</name>
<gene>
    <name evidence="11" type="ORF">EAH82_15960</name>
</gene>
<dbReference type="EMBL" id="RCZI01000004">
    <property type="protein sequence ID" value="TPG25907.1"/>
    <property type="molecule type" value="Genomic_DNA"/>
</dbReference>
<comment type="function">
    <text evidence="6 9">Catalyzes cyclization of the linear tetrapyrrole, hydroxymethylbilane, to the macrocyclic uroporphyrinogen III.</text>
</comment>
<dbReference type="Pfam" id="PF02602">
    <property type="entry name" value="HEM4"/>
    <property type="match status" value="1"/>
</dbReference>
<dbReference type="PANTHER" id="PTHR38042">
    <property type="entry name" value="UROPORPHYRINOGEN-III SYNTHASE, CHLOROPLASTIC"/>
    <property type="match status" value="1"/>
</dbReference>
<evidence type="ECO:0000259" key="10">
    <source>
        <dbReference type="Pfam" id="PF02602"/>
    </source>
</evidence>
<evidence type="ECO:0000313" key="12">
    <source>
        <dbReference type="Proteomes" id="UP000319212"/>
    </source>
</evidence>
<dbReference type="OrthoDB" id="9787650at2"/>
<dbReference type="InterPro" id="IPR039793">
    <property type="entry name" value="UROS/Hem4"/>
</dbReference>
<dbReference type="EC" id="4.2.1.75" evidence="3 9"/>
<evidence type="ECO:0000313" key="11">
    <source>
        <dbReference type="EMBL" id="TPG25907.1"/>
    </source>
</evidence>
<comment type="pathway">
    <text evidence="1 9">Porphyrin-containing compound metabolism; protoporphyrin-IX biosynthesis; coproporphyrinogen-III from 5-aminolevulinate: step 3/4.</text>
</comment>
<dbReference type="InterPro" id="IPR036108">
    <property type="entry name" value="4pyrrol_syn_uPrphyn_synt_sf"/>
</dbReference>
<evidence type="ECO:0000256" key="7">
    <source>
        <dbReference type="ARBA" id="ARBA00040167"/>
    </source>
</evidence>
<dbReference type="AlphaFoldDB" id="A0A502DK88"/>
<evidence type="ECO:0000256" key="9">
    <source>
        <dbReference type="RuleBase" id="RU366031"/>
    </source>
</evidence>
<dbReference type="GO" id="GO:0006782">
    <property type="term" value="P:protoporphyrinogen IX biosynthetic process"/>
    <property type="evidence" value="ECO:0007669"/>
    <property type="project" value="UniProtKB-UniRule"/>
</dbReference>
<proteinExistence type="inferred from homology"/>
<dbReference type="RefSeq" id="WP_140843346.1">
    <property type="nucleotide sequence ID" value="NZ_RCZI01000004.1"/>
</dbReference>
<feature type="domain" description="Tetrapyrrole biosynthesis uroporphyrinogen III synthase" evidence="10">
    <location>
        <begin position="18"/>
        <end position="239"/>
    </location>
</feature>
<dbReference type="InterPro" id="IPR003754">
    <property type="entry name" value="4pyrrol_synth_uPrphyn_synth"/>
</dbReference>
<dbReference type="GO" id="GO:0006780">
    <property type="term" value="P:uroporphyrinogen III biosynthetic process"/>
    <property type="evidence" value="ECO:0007669"/>
    <property type="project" value="UniProtKB-UniRule"/>
</dbReference>
<evidence type="ECO:0000256" key="3">
    <source>
        <dbReference type="ARBA" id="ARBA00013109"/>
    </source>
</evidence>
<keyword evidence="5 9" id="KW-0627">Porphyrin biosynthesis</keyword>
<sequence length="254" mass="26815">MKRRVIVTRPAREAQRSVAELQAAGHLAVALPLIAIEPVSDAGALQQVRARMGDWSALMFVSAAAASHFFAASGDSDRAPRCWATGPGTVRALREAGVPETRIDAPPASAAQLDSEALWDSVQAQVVPGARVLIVRGGDVAGQPTGRDWLAREIEAVGGVVDTVVAYRRLPPVFDARQQRLAAEAARDGTLWLFSSAEAIGNLRRAMPDQRWDQALAIATHPRIAEAARAAGFGTVRLAAPGTAAMAASIESFE</sequence>
<organism evidence="11 12">
    <name type="scientific">Variovorax guangxiensis</name>
    <dbReference type="NCBI Taxonomy" id="1775474"/>
    <lineage>
        <taxon>Bacteria</taxon>
        <taxon>Pseudomonadati</taxon>
        <taxon>Pseudomonadota</taxon>
        <taxon>Betaproteobacteria</taxon>
        <taxon>Burkholderiales</taxon>
        <taxon>Comamonadaceae</taxon>
        <taxon>Variovorax</taxon>
    </lineage>
</organism>
<comment type="similarity">
    <text evidence="2 9">Belongs to the uroporphyrinogen-III synthase family.</text>
</comment>
<dbReference type="PANTHER" id="PTHR38042:SF1">
    <property type="entry name" value="UROPORPHYRINOGEN-III SYNTHASE, CHLOROPLASTIC"/>
    <property type="match status" value="1"/>
</dbReference>
<evidence type="ECO:0000256" key="1">
    <source>
        <dbReference type="ARBA" id="ARBA00004772"/>
    </source>
</evidence>
<comment type="catalytic activity">
    <reaction evidence="8 9">
        <text>hydroxymethylbilane = uroporphyrinogen III + H2O</text>
        <dbReference type="Rhea" id="RHEA:18965"/>
        <dbReference type="ChEBI" id="CHEBI:15377"/>
        <dbReference type="ChEBI" id="CHEBI:57308"/>
        <dbReference type="ChEBI" id="CHEBI:57845"/>
        <dbReference type="EC" id="4.2.1.75"/>
    </reaction>
</comment>
<reference evidence="11 12" key="1">
    <citation type="journal article" date="2019" name="Environ. Microbiol.">
        <title>Species interactions and distinct microbial communities in high Arctic permafrost affected cryosols are associated with the CH4 and CO2 gas fluxes.</title>
        <authorList>
            <person name="Altshuler I."/>
            <person name="Hamel J."/>
            <person name="Turney S."/>
            <person name="Magnuson E."/>
            <person name="Levesque R."/>
            <person name="Greer C."/>
            <person name="Whyte L.G."/>
        </authorList>
    </citation>
    <scope>NUCLEOTIDE SEQUENCE [LARGE SCALE GENOMIC DNA]</scope>
    <source>
        <strain evidence="11 12">S06.C</strain>
    </source>
</reference>